<evidence type="ECO:0000313" key="7">
    <source>
        <dbReference type="Proteomes" id="UP001500416"/>
    </source>
</evidence>
<dbReference type="PANTHER" id="PTHR10543:SF89">
    <property type="entry name" value="CAROTENOID 9,10(9',10')-CLEAVAGE DIOXYGENASE 1"/>
    <property type="match status" value="1"/>
</dbReference>
<dbReference type="Proteomes" id="UP001500416">
    <property type="component" value="Unassembled WGS sequence"/>
</dbReference>
<evidence type="ECO:0000313" key="6">
    <source>
        <dbReference type="EMBL" id="GAA0246332.1"/>
    </source>
</evidence>
<dbReference type="Pfam" id="PF03055">
    <property type="entry name" value="RPE65"/>
    <property type="match status" value="1"/>
</dbReference>
<dbReference type="InterPro" id="IPR004294">
    <property type="entry name" value="Carotenoid_Oase"/>
</dbReference>
<evidence type="ECO:0000256" key="5">
    <source>
        <dbReference type="RuleBase" id="RU364048"/>
    </source>
</evidence>
<name>A0ABP3DXR9_9PSEU</name>
<reference evidence="7" key="1">
    <citation type="journal article" date="2019" name="Int. J. Syst. Evol. Microbiol.">
        <title>The Global Catalogue of Microorganisms (GCM) 10K type strain sequencing project: providing services to taxonomists for standard genome sequencing and annotation.</title>
        <authorList>
            <consortium name="The Broad Institute Genomics Platform"/>
            <consortium name="The Broad Institute Genome Sequencing Center for Infectious Disease"/>
            <person name="Wu L."/>
            <person name="Ma J."/>
        </authorList>
    </citation>
    <scope>NUCLEOTIDE SEQUENCE [LARGE SCALE GENOMIC DNA]</scope>
    <source>
        <strain evidence="7">JCM 3380</strain>
    </source>
</reference>
<dbReference type="EC" id="1.13.11.-" evidence="5"/>
<keyword evidence="2 5" id="KW-0479">Metal-binding</keyword>
<gene>
    <name evidence="6" type="ORF">GCM10010492_52270</name>
</gene>
<sequence>MSPRTRNLAAVAPLALDRLGPADELPVRGELPDELRGCFLQSGPRPPAGEVITGVRIGDGVARWYRTQDPEGCLPAGPVPALAPRVRPAASGTKLLAHPVQDPTTREWHTIATTPGSTEAEHLVMATSGAVSRGRSFALGAPTLVTTLALTRDHVVVFDLSLVHDHAAELRGLRHAHTWRADKPARLGLLPRTPGSGELRWFPVRPGATFRALNAFQDGGTVVVDALRHDGPLDAEQAPRPYLGRWTLDLGTGAVTERRVIAAVDSATTDPAACGREHRHVFGTTGRLLFHHDLHTSTSDAYDLGAGRRGGQPVFVGGTTGEWLLVFAENLGRRGSEVLVFDARRLGAGPCASVLLPGAVPAADRATWQPFAEHGPL</sequence>
<keyword evidence="4 5" id="KW-0408">Iron</keyword>
<keyword evidence="3 5" id="KW-0560">Oxidoreductase</keyword>
<evidence type="ECO:0000256" key="2">
    <source>
        <dbReference type="ARBA" id="ARBA00022723"/>
    </source>
</evidence>
<dbReference type="PANTHER" id="PTHR10543">
    <property type="entry name" value="BETA-CAROTENE DIOXYGENASE"/>
    <property type="match status" value="1"/>
</dbReference>
<evidence type="ECO:0000256" key="4">
    <source>
        <dbReference type="ARBA" id="ARBA00023004"/>
    </source>
</evidence>
<accession>A0ABP3DXR9</accession>
<comment type="caution">
    <text evidence="6">The sequence shown here is derived from an EMBL/GenBank/DDBJ whole genome shotgun (WGS) entry which is preliminary data.</text>
</comment>
<keyword evidence="5" id="KW-0223">Dioxygenase</keyword>
<keyword evidence="7" id="KW-1185">Reference proteome</keyword>
<evidence type="ECO:0000256" key="3">
    <source>
        <dbReference type="ARBA" id="ARBA00023002"/>
    </source>
</evidence>
<evidence type="ECO:0000256" key="1">
    <source>
        <dbReference type="ARBA" id="ARBA00006787"/>
    </source>
</evidence>
<organism evidence="6 7">
    <name type="scientific">Saccharothrix mutabilis subsp. mutabilis</name>
    <dbReference type="NCBI Taxonomy" id="66855"/>
    <lineage>
        <taxon>Bacteria</taxon>
        <taxon>Bacillati</taxon>
        <taxon>Actinomycetota</taxon>
        <taxon>Actinomycetes</taxon>
        <taxon>Pseudonocardiales</taxon>
        <taxon>Pseudonocardiaceae</taxon>
        <taxon>Saccharothrix</taxon>
    </lineage>
</organism>
<dbReference type="RefSeq" id="WP_343936532.1">
    <property type="nucleotide sequence ID" value="NZ_BAAABU010000014.1"/>
</dbReference>
<protein>
    <recommendedName>
        <fullName evidence="5">Dioxygenase</fullName>
        <ecNumber evidence="5">1.13.11.-</ecNumber>
    </recommendedName>
</protein>
<dbReference type="EMBL" id="BAAABU010000014">
    <property type="protein sequence ID" value="GAA0246332.1"/>
    <property type="molecule type" value="Genomic_DNA"/>
</dbReference>
<comment type="similarity">
    <text evidence="1 5">Belongs to the carotenoid oxygenase family.</text>
</comment>
<proteinExistence type="inferred from homology"/>
<comment type="cofactor">
    <cofactor evidence="5">
        <name>Fe(2+)</name>
        <dbReference type="ChEBI" id="CHEBI:29033"/>
    </cofactor>
    <text evidence="5">Binds 1 Fe(2+) ion per subunit.</text>
</comment>